<gene>
    <name evidence="3" type="ORF">IAB99_01170</name>
</gene>
<dbReference type="GO" id="GO:0000155">
    <property type="term" value="F:phosphorelay sensor kinase activity"/>
    <property type="evidence" value="ECO:0007669"/>
    <property type="project" value="InterPro"/>
</dbReference>
<accession>A0A9D9I646</accession>
<dbReference type="PANTHER" id="PTHR34220">
    <property type="entry name" value="SENSOR HISTIDINE KINASE YPDA"/>
    <property type="match status" value="1"/>
</dbReference>
<evidence type="ECO:0000313" key="4">
    <source>
        <dbReference type="Proteomes" id="UP000823660"/>
    </source>
</evidence>
<sequence>MEQQKNGIRFIEPMIHILVWVLFFGFPLLLVTNESSGIDWPRILHHSIVPLFFCIVFYLNYCIFIPKLLFREKTMAWVLLNLALIVFSGVLMQALHLCLAPPEPLRDLPRFRLNPGILFFFRDVSSLALVIGVAVSVQFGRRWLKTENARKEAERGKTEAELKNLRNQLNPHFLLNTLNNIYALIAFDPDKAQSAVSELSRLLRYVLYDNQHEKVLLGREVAFIRNYIELMRIRLTRDVSLETSIGISEDSRTEIAPMLFISLIENAFKHGISSSGKSFVRIRLGENEEEIRCDIINSCHPKSSSDKSGSGIGLDSLSRRLELLYPGKYEWTFGPDSSGTVYRSLLIIKKK</sequence>
<organism evidence="3 4">
    <name type="scientific">Candidatus Cryptobacteroides faecipullorum</name>
    <dbReference type="NCBI Taxonomy" id="2840764"/>
    <lineage>
        <taxon>Bacteria</taxon>
        <taxon>Pseudomonadati</taxon>
        <taxon>Bacteroidota</taxon>
        <taxon>Bacteroidia</taxon>
        <taxon>Bacteroidales</taxon>
        <taxon>Candidatus Cryptobacteroides</taxon>
    </lineage>
</organism>
<name>A0A9D9I646_9BACT</name>
<dbReference type="SUPFAM" id="SSF55874">
    <property type="entry name" value="ATPase domain of HSP90 chaperone/DNA topoisomerase II/histidine kinase"/>
    <property type="match status" value="1"/>
</dbReference>
<evidence type="ECO:0000313" key="3">
    <source>
        <dbReference type="EMBL" id="MBO8466360.1"/>
    </source>
</evidence>
<feature type="transmembrane region" description="Helical" evidence="1">
    <location>
        <begin position="12"/>
        <end position="31"/>
    </location>
</feature>
<dbReference type="Proteomes" id="UP000823660">
    <property type="component" value="Unassembled WGS sequence"/>
</dbReference>
<dbReference type="GO" id="GO:0016020">
    <property type="term" value="C:membrane"/>
    <property type="evidence" value="ECO:0007669"/>
    <property type="project" value="InterPro"/>
</dbReference>
<dbReference type="AlphaFoldDB" id="A0A9D9I646"/>
<dbReference type="Pfam" id="PF06580">
    <property type="entry name" value="His_kinase"/>
    <property type="match status" value="1"/>
</dbReference>
<keyword evidence="1" id="KW-1133">Transmembrane helix</keyword>
<keyword evidence="1" id="KW-0472">Membrane</keyword>
<feature type="domain" description="Signal transduction histidine kinase internal region" evidence="2">
    <location>
        <begin position="160"/>
        <end position="236"/>
    </location>
</feature>
<protein>
    <submittedName>
        <fullName evidence="3">Histidine kinase</fullName>
    </submittedName>
</protein>
<feature type="transmembrane region" description="Helical" evidence="1">
    <location>
        <begin position="76"/>
        <end position="97"/>
    </location>
</feature>
<proteinExistence type="predicted"/>
<keyword evidence="1" id="KW-0812">Transmembrane</keyword>
<dbReference type="PANTHER" id="PTHR34220:SF7">
    <property type="entry name" value="SENSOR HISTIDINE KINASE YPDA"/>
    <property type="match status" value="1"/>
</dbReference>
<dbReference type="InterPro" id="IPR036890">
    <property type="entry name" value="HATPase_C_sf"/>
</dbReference>
<reference evidence="3" key="2">
    <citation type="journal article" date="2021" name="PeerJ">
        <title>Extensive microbial diversity within the chicken gut microbiome revealed by metagenomics and culture.</title>
        <authorList>
            <person name="Gilroy R."/>
            <person name="Ravi A."/>
            <person name="Getino M."/>
            <person name="Pursley I."/>
            <person name="Horton D.L."/>
            <person name="Alikhan N.F."/>
            <person name="Baker D."/>
            <person name="Gharbi K."/>
            <person name="Hall N."/>
            <person name="Watson M."/>
            <person name="Adriaenssens E.M."/>
            <person name="Foster-Nyarko E."/>
            <person name="Jarju S."/>
            <person name="Secka A."/>
            <person name="Antonio M."/>
            <person name="Oren A."/>
            <person name="Chaudhuri R.R."/>
            <person name="La Ragione R."/>
            <person name="Hildebrand F."/>
            <person name="Pallen M.J."/>
        </authorList>
    </citation>
    <scope>NUCLEOTIDE SEQUENCE</scope>
    <source>
        <strain evidence="3">B1-15692</strain>
    </source>
</reference>
<evidence type="ECO:0000259" key="2">
    <source>
        <dbReference type="Pfam" id="PF06580"/>
    </source>
</evidence>
<keyword evidence="3" id="KW-0808">Transferase</keyword>
<dbReference type="Gene3D" id="3.30.565.10">
    <property type="entry name" value="Histidine kinase-like ATPase, C-terminal domain"/>
    <property type="match status" value="1"/>
</dbReference>
<comment type="caution">
    <text evidence="3">The sequence shown here is derived from an EMBL/GenBank/DDBJ whole genome shotgun (WGS) entry which is preliminary data.</text>
</comment>
<dbReference type="InterPro" id="IPR050640">
    <property type="entry name" value="Bact_2-comp_sensor_kinase"/>
</dbReference>
<dbReference type="EMBL" id="JADIMH010000007">
    <property type="protein sequence ID" value="MBO8466360.1"/>
    <property type="molecule type" value="Genomic_DNA"/>
</dbReference>
<dbReference type="InterPro" id="IPR010559">
    <property type="entry name" value="Sig_transdc_His_kin_internal"/>
</dbReference>
<feature type="transmembrane region" description="Helical" evidence="1">
    <location>
        <begin position="43"/>
        <end position="64"/>
    </location>
</feature>
<feature type="transmembrane region" description="Helical" evidence="1">
    <location>
        <begin position="117"/>
        <end position="140"/>
    </location>
</feature>
<keyword evidence="3" id="KW-0418">Kinase</keyword>
<reference evidence="3" key="1">
    <citation type="submission" date="2020-10" db="EMBL/GenBank/DDBJ databases">
        <authorList>
            <person name="Gilroy R."/>
        </authorList>
    </citation>
    <scope>NUCLEOTIDE SEQUENCE</scope>
    <source>
        <strain evidence="3">B1-15692</strain>
    </source>
</reference>
<evidence type="ECO:0000256" key="1">
    <source>
        <dbReference type="SAM" id="Phobius"/>
    </source>
</evidence>